<evidence type="ECO:0000313" key="2">
    <source>
        <dbReference type="EMBL" id="QPC56070.1"/>
    </source>
</evidence>
<geneLocation type="mitochondrion" evidence="2"/>
<dbReference type="AlphaFoldDB" id="A0A7S8CTZ2"/>
<organism evidence="2">
    <name type="scientific">Ophiocordycipitaceae sp</name>
    <dbReference type="NCBI Taxonomy" id="1907519"/>
    <lineage>
        <taxon>Eukaryota</taxon>
        <taxon>Fungi</taxon>
        <taxon>Dikarya</taxon>
        <taxon>Ascomycota</taxon>
        <taxon>Pezizomycotina</taxon>
        <taxon>Sordariomycetes</taxon>
        <taxon>Hypocreomycetidae</taxon>
        <taxon>Hypocreales</taxon>
        <taxon>Ophiocordycipitaceae</taxon>
    </lineage>
</organism>
<keyword evidence="2" id="KW-0496">Mitochondrion</keyword>
<keyword evidence="2" id="KW-0540">Nuclease</keyword>
<proteinExistence type="predicted"/>
<reference evidence="1" key="2">
    <citation type="journal article" date="2021" name="Int J Genomics">
        <title>A Comparative Analyses of the Complete Mitochondrial Genomes of Fungal Endosymbionts in Sogatella furcifera, White-Backed Planthoppers.</title>
        <authorList>
            <person name="Choi N.J."/>
            <person name="Xi H."/>
            <person name="Park J."/>
        </authorList>
    </citation>
    <scope>NUCLEOTIDE SEQUENCE</scope>
</reference>
<keyword evidence="2" id="KW-0255">Endonuclease</keyword>
<name>A0A7S8CTZ2_9HYPO</name>
<dbReference type="EMBL" id="MW115131">
    <property type="protein sequence ID" value="QPC56070.1"/>
    <property type="molecule type" value="Genomic_DNA"/>
</dbReference>
<dbReference type="EMBL" id="BK059186">
    <property type="protein sequence ID" value="DAJ12173.1"/>
    <property type="molecule type" value="Genomic_DNA"/>
</dbReference>
<dbReference type="GO" id="GO:0004519">
    <property type="term" value="F:endonuclease activity"/>
    <property type="evidence" value="ECO:0007669"/>
    <property type="project" value="UniProtKB-KW"/>
</dbReference>
<keyword evidence="2" id="KW-0378">Hydrolase</keyword>
<sequence>MYRGKLSNSGEALKLLTPSIYWKINSGCSNYACKVITQNIMGNRGSKSMWAGRRVQHCKRTTSRR</sequence>
<reference evidence="1" key="3">
    <citation type="submission" date="2021-05" db="EMBL/GenBank/DDBJ databases">
        <authorList>
            <person name="Choi N."/>
            <person name="Xi H."/>
            <person name="Park J."/>
        </authorList>
    </citation>
    <scope>NUCLEOTIDE SEQUENCE</scope>
</reference>
<reference evidence="2" key="1">
    <citation type="submission" date="2020-10" db="EMBL/GenBank/DDBJ databases">
        <title>Completion and Comparative analyses of mitochondrial genome of fungal endosymbiont species in Sogatella furicifera.</title>
        <authorList>
            <person name="Choi N."/>
            <person name="Xi H."/>
            <person name="Park J."/>
        </authorList>
    </citation>
    <scope>NUCLEOTIDE SEQUENCE</scope>
</reference>
<evidence type="ECO:0000313" key="1">
    <source>
        <dbReference type="EMBL" id="DAJ12173.1"/>
    </source>
</evidence>
<protein>
    <submittedName>
        <fullName evidence="2">LAGLIDADG endonuclease</fullName>
    </submittedName>
</protein>
<accession>A0A7S8CTZ2</accession>